<name>A0A438DC42_VITVI</name>
<feature type="compositionally biased region" description="Acidic residues" evidence="1">
    <location>
        <begin position="15"/>
        <end position="27"/>
    </location>
</feature>
<dbReference type="Proteomes" id="UP000288805">
    <property type="component" value="Unassembled WGS sequence"/>
</dbReference>
<feature type="region of interest" description="Disordered" evidence="1">
    <location>
        <begin position="1"/>
        <end position="27"/>
    </location>
</feature>
<accession>A0A438DC42</accession>
<evidence type="ECO:0000256" key="1">
    <source>
        <dbReference type="SAM" id="MobiDB-lite"/>
    </source>
</evidence>
<organism evidence="2 3">
    <name type="scientific">Vitis vinifera</name>
    <name type="common">Grape</name>
    <dbReference type="NCBI Taxonomy" id="29760"/>
    <lineage>
        <taxon>Eukaryota</taxon>
        <taxon>Viridiplantae</taxon>
        <taxon>Streptophyta</taxon>
        <taxon>Embryophyta</taxon>
        <taxon>Tracheophyta</taxon>
        <taxon>Spermatophyta</taxon>
        <taxon>Magnoliopsida</taxon>
        <taxon>eudicotyledons</taxon>
        <taxon>Gunneridae</taxon>
        <taxon>Pentapetalae</taxon>
        <taxon>rosids</taxon>
        <taxon>Vitales</taxon>
        <taxon>Vitaceae</taxon>
        <taxon>Viteae</taxon>
        <taxon>Vitis</taxon>
    </lineage>
</organism>
<comment type="caution">
    <text evidence="2">The sequence shown here is derived from an EMBL/GenBank/DDBJ whole genome shotgun (WGS) entry which is preliminary data.</text>
</comment>
<gene>
    <name evidence="2" type="ORF">CK203_101241</name>
</gene>
<proteinExistence type="predicted"/>
<evidence type="ECO:0000313" key="3">
    <source>
        <dbReference type="Proteomes" id="UP000288805"/>
    </source>
</evidence>
<sequence>MKKANKVEGSSSHIDDEDGGNVPIEELDVENFGFLDSHFEPPYPR</sequence>
<dbReference type="AlphaFoldDB" id="A0A438DC42"/>
<protein>
    <submittedName>
        <fullName evidence="2">Uncharacterized protein</fullName>
    </submittedName>
</protein>
<dbReference type="EMBL" id="QGNW01001696">
    <property type="protein sequence ID" value="RVW33025.1"/>
    <property type="molecule type" value="Genomic_DNA"/>
</dbReference>
<reference evidence="2 3" key="1">
    <citation type="journal article" date="2018" name="PLoS Genet.">
        <title>Population sequencing reveals clonal diversity and ancestral inbreeding in the grapevine cultivar Chardonnay.</title>
        <authorList>
            <person name="Roach M.J."/>
            <person name="Johnson D.L."/>
            <person name="Bohlmann J."/>
            <person name="van Vuuren H.J."/>
            <person name="Jones S.J."/>
            <person name="Pretorius I.S."/>
            <person name="Schmidt S.A."/>
            <person name="Borneman A.R."/>
        </authorList>
    </citation>
    <scope>NUCLEOTIDE SEQUENCE [LARGE SCALE GENOMIC DNA]</scope>
    <source>
        <strain evidence="3">cv. Chardonnay</strain>
        <tissue evidence="2">Leaf</tissue>
    </source>
</reference>
<evidence type="ECO:0000313" key="2">
    <source>
        <dbReference type="EMBL" id="RVW33025.1"/>
    </source>
</evidence>